<dbReference type="InterPro" id="IPR001031">
    <property type="entry name" value="Thioesterase"/>
</dbReference>
<dbReference type="Gene3D" id="3.40.50.1820">
    <property type="entry name" value="alpha/beta hydrolase"/>
    <property type="match status" value="1"/>
</dbReference>
<protein>
    <submittedName>
        <fullName evidence="3">Alpha/beta fold hydrolase</fullName>
    </submittedName>
</protein>
<sequence>MHPDDAKWTLVINSGQPKGIRLICFPQAGAAPEQMRSWAAGLDDHIELVVVRLPGHGPRRHEAPYPDWPSLLGPTCAALQPLLSQPHALFGHGLGALLAYEAAKYAQQHCPGQTRHLFVSGCRSPDSLPRHPLLHTLPIEAFREAMLTLGATPFGVLKDADDVQQYETLLRNGLKLFETWYDTSSDSLQVPLTAFYGNEDPVAEASHMLNWSEFTQREFELVEVAGNHFFIKSQRQRLLQLINTHLGLLGEPGRRLDTSTRLGTHGR</sequence>
<comment type="similarity">
    <text evidence="1">Belongs to the thioesterase family.</text>
</comment>
<gene>
    <name evidence="3" type="ORF">M1B34_33435</name>
</gene>
<dbReference type="RefSeq" id="WP_268267412.1">
    <property type="nucleotide sequence ID" value="NZ_JALQCW010000143.1"/>
</dbReference>
<evidence type="ECO:0000313" key="4">
    <source>
        <dbReference type="Proteomes" id="UP001155059"/>
    </source>
</evidence>
<dbReference type="SUPFAM" id="SSF53474">
    <property type="entry name" value="alpha/beta-Hydrolases"/>
    <property type="match status" value="1"/>
</dbReference>
<evidence type="ECO:0000256" key="1">
    <source>
        <dbReference type="ARBA" id="ARBA00007169"/>
    </source>
</evidence>
<keyword evidence="3" id="KW-0378">Hydrolase</keyword>
<dbReference type="Pfam" id="PF00975">
    <property type="entry name" value="Thioesterase"/>
    <property type="match status" value="1"/>
</dbReference>
<dbReference type="GO" id="GO:0016787">
    <property type="term" value="F:hydrolase activity"/>
    <property type="evidence" value="ECO:0007669"/>
    <property type="project" value="UniProtKB-KW"/>
</dbReference>
<proteinExistence type="inferred from homology"/>
<dbReference type="InterPro" id="IPR012223">
    <property type="entry name" value="TEII"/>
</dbReference>
<name>A0A9X2CAQ7_9PSED</name>
<reference evidence="3 4" key="1">
    <citation type="journal article" date="2022" name="Int. J. Syst. Evol. Microbiol.">
        <title>Pseudomonas aegrilactucae sp. nov. and Pseudomonas morbosilactucae sp. nov., pathogens causing bacterial rot of lettuce in Japan.</title>
        <authorList>
            <person name="Sawada H."/>
            <person name="Fujikawa T."/>
            <person name="Satou M."/>
        </authorList>
    </citation>
    <scope>NUCLEOTIDE SEQUENCE [LARGE SCALE GENOMIC DNA]</scope>
    <source>
        <strain evidence="3 4">MAFF 302030</strain>
    </source>
</reference>
<evidence type="ECO:0000259" key="2">
    <source>
        <dbReference type="Pfam" id="PF00975"/>
    </source>
</evidence>
<organism evidence="3 4">
    <name type="scientific">Pseudomonas morbosilactucae</name>
    <dbReference type="NCBI Taxonomy" id="2938197"/>
    <lineage>
        <taxon>Bacteria</taxon>
        <taxon>Pseudomonadati</taxon>
        <taxon>Pseudomonadota</taxon>
        <taxon>Gammaproteobacteria</taxon>
        <taxon>Pseudomonadales</taxon>
        <taxon>Pseudomonadaceae</taxon>
        <taxon>Pseudomonas</taxon>
    </lineage>
</organism>
<dbReference type="Proteomes" id="UP001155059">
    <property type="component" value="Unassembled WGS sequence"/>
</dbReference>
<accession>A0A9X2CAQ7</accession>
<dbReference type="AlphaFoldDB" id="A0A9X2CAQ7"/>
<dbReference type="PANTHER" id="PTHR11487">
    <property type="entry name" value="THIOESTERASE"/>
    <property type="match status" value="1"/>
</dbReference>
<dbReference type="EMBL" id="JALQCW010000143">
    <property type="protein sequence ID" value="MCK9802415.1"/>
    <property type="molecule type" value="Genomic_DNA"/>
</dbReference>
<reference evidence="3 4" key="2">
    <citation type="journal article" date="2023" name="Plant Pathol.">
        <title>Dismantling and reorganizing Pseudomonas marginalis sensu#lato.</title>
        <authorList>
            <person name="Sawada H."/>
            <person name="Fujikawa T."/>
            <person name="Satou M."/>
        </authorList>
    </citation>
    <scope>NUCLEOTIDE SEQUENCE [LARGE SCALE GENOMIC DNA]</scope>
    <source>
        <strain evidence="3 4">MAFF 302030</strain>
    </source>
</reference>
<feature type="domain" description="Thioesterase" evidence="2">
    <location>
        <begin position="21"/>
        <end position="244"/>
    </location>
</feature>
<dbReference type="InterPro" id="IPR029058">
    <property type="entry name" value="AB_hydrolase_fold"/>
</dbReference>
<evidence type="ECO:0000313" key="3">
    <source>
        <dbReference type="EMBL" id="MCK9802415.1"/>
    </source>
</evidence>
<dbReference type="PANTHER" id="PTHR11487:SF0">
    <property type="entry name" value="S-ACYL FATTY ACID SYNTHASE THIOESTERASE, MEDIUM CHAIN"/>
    <property type="match status" value="1"/>
</dbReference>
<comment type="caution">
    <text evidence="3">The sequence shown here is derived from an EMBL/GenBank/DDBJ whole genome shotgun (WGS) entry which is preliminary data.</text>
</comment>
<dbReference type="GO" id="GO:0008610">
    <property type="term" value="P:lipid biosynthetic process"/>
    <property type="evidence" value="ECO:0007669"/>
    <property type="project" value="TreeGrafter"/>
</dbReference>